<comment type="catalytic activity">
    <reaction evidence="1">
        <text>Hydrolysis of alkylated DNA, releasing 3-methyladenine, 3-methylguanine, 7-methylguanine and 7-methyladenine.</text>
        <dbReference type="EC" id="3.2.2.21"/>
    </reaction>
</comment>
<dbReference type="SUPFAM" id="SSF57884">
    <property type="entry name" value="Ada DNA repair protein, N-terminal domain (N-Ada 10)"/>
    <property type="match status" value="1"/>
</dbReference>
<keyword evidence="9" id="KW-0234">DNA repair</keyword>
<dbReference type="OrthoDB" id="9811249at2"/>
<evidence type="ECO:0000256" key="9">
    <source>
        <dbReference type="ARBA" id="ARBA00023204"/>
    </source>
</evidence>
<gene>
    <name evidence="11" type="ordered locus">M5M_04005</name>
</gene>
<dbReference type="GO" id="GO:0003700">
    <property type="term" value="F:DNA-binding transcription factor activity"/>
    <property type="evidence" value="ECO:0007669"/>
    <property type="project" value="InterPro"/>
</dbReference>
<dbReference type="InterPro" id="IPR003265">
    <property type="entry name" value="HhH-GPD_domain"/>
</dbReference>
<dbReference type="HOGENOM" id="CLU_000445_72_6_6"/>
<dbReference type="InterPro" id="IPR004026">
    <property type="entry name" value="Ada_DNA_repair_Zn-bd"/>
</dbReference>
<dbReference type="GO" id="GO:0032259">
    <property type="term" value="P:methylation"/>
    <property type="evidence" value="ECO:0007669"/>
    <property type="project" value="UniProtKB-KW"/>
</dbReference>
<dbReference type="PANTHER" id="PTHR43003">
    <property type="entry name" value="DNA-3-METHYLADENINE GLYCOSYLASE"/>
    <property type="match status" value="1"/>
</dbReference>
<dbReference type="SMART" id="SM01009">
    <property type="entry name" value="AlkA_N"/>
    <property type="match status" value="1"/>
</dbReference>
<dbReference type="EMBL" id="CP003746">
    <property type="protein sequence ID" value="AFU98010.1"/>
    <property type="molecule type" value="Genomic_DNA"/>
</dbReference>
<evidence type="ECO:0000256" key="4">
    <source>
        <dbReference type="ARBA" id="ARBA00022603"/>
    </source>
</evidence>
<dbReference type="InterPro" id="IPR010316">
    <property type="entry name" value="AlkA_N"/>
</dbReference>
<organism evidence="11 12">
    <name type="scientific">Simiduia agarivorans (strain DSM 21679 / JCM 13881 / BCRC 17597 / SA1)</name>
    <dbReference type="NCBI Taxonomy" id="1117647"/>
    <lineage>
        <taxon>Bacteria</taxon>
        <taxon>Pseudomonadati</taxon>
        <taxon>Pseudomonadota</taxon>
        <taxon>Gammaproteobacteria</taxon>
        <taxon>Cellvibrionales</taxon>
        <taxon>Cellvibrionaceae</taxon>
        <taxon>Simiduia</taxon>
    </lineage>
</organism>
<dbReference type="InterPro" id="IPR018060">
    <property type="entry name" value="HTH_AraC"/>
</dbReference>
<protein>
    <recommendedName>
        <fullName evidence="3">DNA-3-methyladenine glycosylase II</fullName>
        <ecNumber evidence="3">3.2.2.21</ecNumber>
    </recommendedName>
</protein>
<dbReference type="Gene3D" id="1.10.340.30">
    <property type="entry name" value="Hypothetical protein, domain 2"/>
    <property type="match status" value="1"/>
</dbReference>
<dbReference type="Gene3D" id="1.10.10.60">
    <property type="entry name" value="Homeodomain-like"/>
    <property type="match status" value="2"/>
</dbReference>
<dbReference type="Pfam" id="PF02805">
    <property type="entry name" value="Ada_Zn_binding"/>
    <property type="match status" value="1"/>
</dbReference>
<keyword evidence="5" id="KW-0227">DNA damage</keyword>
<dbReference type="EC" id="3.2.2.21" evidence="3"/>
<dbReference type="GO" id="GO:0008725">
    <property type="term" value="F:DNA-3-methyladenine glycosylase activity"/>
    <property type="evidence" value="ECO:0007669"/>
    <property type="project" value="TreeGrafter"/>
</dbReference>
<keyword evidence="8" id="KW-0804">Transcription</keyword>
<proteinExistence type="predicted"/>
<dbReference type="KEGG" id="saga:M5M_04005"/>
<reference evidence="11 12" key="1">
    <citation type="journal article" date="2013" name="Genome Announc.">
        <title>Complete genome sequence of Simiduia agarivorans SA1(T), a marine bacterium able to degrade a variety of polysaccharides.</title>
        <authorList>
            <person name="Lin S.Y."/>
            <person name="Shieh W.Y."/>
            <person name="Chen J.S."/>
            <person name="Tang S.L."/>
        </authorList>
    </citation>
    <scope>NUCLEOTIDE SEQUENCE [LARGE SCALE GENOMIC DNA]</scope>
    <source>
        <strain evidence="12">DSM 21679 / JCM 13881 / BCRC 17597 / SA1</strain>
    </source>
</reference>
<evidence type="ECO:0000256" key="2">
    <source>
        <dbReference type="ARBA" id="ARBA00001947"/>
    </source>
</evidence>
<dbReference type="PANTHER" id="PTHR43003:SF13">
    <property type="entry name" value="DNA-3-METHYLADENINE GLYCOSYLASE 2"/>
    <property type="match status" value="1"/>
</dbReference>
<dbReference type="InterPro" id="IPR011257">
    <property type="entry name" value="DNA_glycosylase"/>
</dbReference>
<evidence type="ECO:0000259" key="10">
    <source>
        <dbReference type="PROSITE" id="PS01124"/>
    </source>
</evidence>
<dbReference type="Pfam" id="PF06029">
    <property type="entry name" value="AlkA_N"/>
    <property type="match status" value="1"/>
</dbReference>
<dbReference type="RefSeq" id="WP_015046183.1">
    <property type="nucleotide sequence ID" value="NC_018868.3"/>
</dbReference>
<evidence type="ECO:0000313" key="11">
    <source>
        <dbReference type="EMBL" id="AFU98010.1"/>
    </source>
</evidence>
<dbReference type="Gene3D" id="3.40.10.10">
    <property type="entry name" value="DNA Methylphosphotriester Repair Domain"/>
    <property type="match status" value="1"/>
</dbReference>
<evidence type="ECO:0000256" key="6">
    <source>
        <dbReference type="ARBA" id="ARBA00023015"/>
    </source>
</evidence>
<keyword evidence="12" id="KW-1185">Reference proteome</keyword>
<dbReference type="InterPro" id="IPR009057">
    <property type="entry name" value="Homeodomain-like_sf"/>
</dbReference>
<dbReference type="GO" id="GO:0006285">
    <property type="term" value="P:base-excision repair, AP site formation"/>
    <property type="evidence" value="ECO:0007669"/>
    <property type="project" value="TreeGrafter"/>
</dbReference>
<dbReference type="SUPFAM" id="SSF55945">
    <property type="entry name" value="TATA-box binding protein-like"/>
    <property type="match status" value="1"/>
</dbReference>
<dbReference type="Proteomes" id="UP000000466">
    <property type="component" value="Chromosome"/>
</dbReference>
<dbReference type="STRING" id="1117647.M5M_04005"/>
<dbReference type="InterPro" id="IPR051912">
    <property type="entry name" value="Alkylbase_DNA_Glycosylase/TA"/>
</dbReference>
<dbReference type="GO" id="GO:0008168">
    <property type="term" value="F:methyltransferase activity"/>
    <property type="evidence" value="ECO:0007669"/>
    <property type="project" value="UniProtKB-KW"/>
</dbReference>
<dbReference type="PROSITE" id="PS01124">
    <property type="entry name" value="HTH_ARAC_FAMILY_2"/>
    <property type="match status" value="1"/>
</dbReference>
<evidence type="ECO:0000256" key="5">
    <source>
        <dbReference type="ARBA" id="ARBA00022763"/>
    </source>
</evidence>
<dbReference type="InterPro" id="IPR037046">
    <property type="entry name" value="AlkA_N_sf"/>
</dbReference>
<feature type="domain" description="HTH araC/xylS-type" evidence="10">
    <location>
        <begin position="100"/>
        <end position="188"/>
    </location>
</feature>
<dbReference type="eggNOG" id="COG0122">
    <property type="taxonomic scope" value="Bacteria"/>
</dbReference>
<sequence>MQTTSSIHTTPALTPEACQAARLARDSRFDGLFYTAVLSTGIYCRPTCPARAPREDNVRYFASAAACAAEGYRPCLRCRPDAAPGYSPANAQVTRAIALLEQGLSLTDIAAELGITDRHLRNVFAESLGVGPKEYQIYRRCLLAKQLLHETPMPITDIALACGFQSVRRFNDAFKRRLALTPSEVRRSAQDRVTSHGITLFLSYRPPYAWSSVQAFLAKRQVEGLERVTEASYSRSLSVPGGGWFDAVHEPSRHGFRVTFTLADPSRLSAAVAMVRRILDLDANSLAIGRALRAAFKGSSSAPALTEGMRVPQFCSAFEAGVRAILGQQVSVAAARKMTETLVHTLGETRPLGEGGGHYHLFPAPAQVAADELLFLGMPASRRASLRALAACCSEFPELDVARWLAIKGIGPWTVSYAQMRGAQHTDIWLAGDLGIKHALAQWPQISPDVAAPWRSYLTLQLWELLV</sequence>
<dbReference type="SUPFAM" id="SSF46689">
    <property type="entry name" value="Homeodomain-like"/>
    <property type="match status" value="2"/>
</dbReference>
<keyword evidence="4" id="KW-0489">Methyltransferase</keyword>
<dbReference type="SMART" id="SM00478">
    <property type="entry name" value="ENDO3c"/>
    <property type="match status" value="1"/>
</dbReference>
<keyword evidence="6" id="KW-0805">Transcription regulation</keyword>
<dbReference type="GO" id="GO:0006307">
    <property type="term" value="P:DNA alkylation repair"/>
    <property type="evidence" value="ECO:0007669"/>
    <property type="project" value="TreeGrafter"/>
</dbReference>
<dbReference type="GO" id="GO:0005737">
    <property type="term" value="C:cytoplasm"/>
    <property type="evidence" value="ECO:0007669"/>
    <property type="project" value="TreeGrafter"/>
</dbReference>
<dbReference type="GO" id="GO:0008270">
    <property type="term" value="F:zinc ion binding"/>
    <property type="evidence" value="ECO:0007669"/>
    <property type="project" value="InterPro"/>
</dbReference>
<dbReference type="eggNOG" id="COG2169">
    <property type="taxonomic scope" value="Bacteria"/>
</dbReference>
<dbReference type="InterPro" id="IPR035451">
    <property type="entry name" value="Ada-like_dom_sf"/>
</dbReference>
<evidence type="ECO:0000256" key="7">
    <source>
        <dbReference type="ARBA" id="ARBA00023159"/>
    </source>
</evidence>
<dbReference type="GO" id="GO:0043916">
    <property type="term" value="F:DNA-7-methylguanine glycosylase activity"/>
    <property type="evidence" value="ECO:0007669"/>
    <property type="project" value="TreeGrafter"/>
</dbReference>
<dbReference type="Gene3D" id="3.30.310.20">
    <property type="entry name" value="DNA-3-methyladenine glycosylase AlkA, N-terminal domain"/>
    <property type="match status" value="1"/>
</dbReference>
<dbReference type="SUPFAM" id="SSF48150">
    <property type="entry name" value="DNA-glycosylase"/>
    <property type="match status" value="1"/>
</dbReference>
<evidence type="ECO:0000256" key="8">
    <source>
        <dbReference type="ARBA" id="ARBA00023163"/>
    </source>
</evidence>
<keyword evidence="7" id="KW-0010">Activator</keyword>
<dbReference type="SMART" id="SM00342">
    <property type="entry name" value="HTH_ARAC"/>
    <property type="match status" value="1"/>
</dbReference>
<dbReference type="GO" id="GO:0032993">
    <property type="term" value="C:protein-DNA complex"/>
    <property type="evidence" value="ECO:0007669"/>
    <property type="project" value="TreeGrafter"/>
</dbReference>
<name>K4KII2_SIMAS</name>
<dbReference type="Pfam" id="PF12833">
    <property type="entry name" value="HTH_18"/>
    <property type="match status" value="1"/>
</dbReference>
<dbReference type="AlphaFoldDB" id="K4KII2"/>
<accession>K4KII2</accession>
<evidence type="ECO:0000313" key="12">
    <source>
        <dbReference type="Proteomes" id="UP000000466"/>
    </source>
</evidence>
<evidence type="ECO:0000256" key="1">
    <source>
        <dbReference type="ARBA" id="ARBA00000086"/>
    </source>
</evidence>
<comment type="cofactor">
    <cofactor evidence="2">
        <name>Zn(2+)</name>
        <dbReference type="ChEBI" id="CHEBI:29105"/>
    </cofactor>
</comment>
<dbReference type="GO" id="GO:0032131">
    <property type="term" value="F:alkylated DNA binding"/>
    <property type="evidence" value="ECO:0007669"/>
    <property type="project" value="TreeGrafter"/>
</dbReference>
<keyword evidence="4" id="KW-0808">Transferase</keyword>
<evidence type="ECO:0000256" key="3">
    <source>
        <dbReference type="ARBA" id="ARBA00012000"/>
    </source>
</evidence>
<dbReference type="GO" id="GO:0043565">
    <property type="term" value="F:sequence-specific DNA binding"/>
    <property type="evidence" value="ECO:0007669"/>
    <property type="project" value="InterPro"/>
</dbReference>